<dbReference type="InterPro" id="IPR020846">
    <property type="entry name" value="MFS_dom"/>
</dbReference>
<evidence type="ECO:0000313" key="8">
    <source>
        <dbReference type="Proteomes" id="UP000325440"/>
    </source>
</evidence>
<sequence length="494" mass="55095">MTLPKLPIKSNLDNFSYGFKSILAQLLALTTTYLFIMKTGVDIMTPTVIIGAVTDNRNTGYNPLSDISEEQTAWIGSMVYLFPPVGSVVASMVQDHFGSRQCMMLSNVTNLATIVILMFADTPEFLYNISALIGFNVGFVTSITISYSSEVCEPKLRGVLTSVINLSYFAGYLCVTMLYAITANWKLSVLITVAIPVANAVLLFKTPDSPMWLLSKGRIEEAKQTLRKLRGGASEENCIKEFQDMVHYTSKMDLNDLETGDTKTEKSTMKNSFYYLIEPETLKPLQMLVIIIFFTTLLSGIPFIPYLMSVFDTFGTPIHPAWAMTMHMAFGVSGNVLTIFLINRLGKRVLSLATMATCSVCFLCIGTIGNFCLPSPMYSWIQVILFFMSTFSSSMGIMPIMWVLMGEVYPMKTKNIGAGVSTAVYFIVCFVMTKLYRNLEVSAGFYNTFVLFGVSGLVGLTYLYYQLPETENRTLEEISEHFKRKSTKIDIQTG</sequence>
<evidence type="ECO:0000256" key="2">
    <source>
        <dbReference type="ARBA" id="ARBA00022692"/>
    </source>
</evidence>
<feature type="transmembrane region" description="Helical" evidence="5">
    <location>
        <begin position="349"/>
        <end position="368"/>
    </location>
</feature>
<dbReference type="SUPFAM" id="SSF103473">
    <property type="entry name" value="MFS general substrate transporter"/>
    <property type="match status" value="1"/>
</dbReference>
<dbReference type="PANTHER" id="PTHR48021:SF39">
    <property type="entry name" value="MAJOR FACILITATOR SUPERFAMILY (MFS) PROFILE DOMAIN-CONTAINING PROTEIN"/>
    <property type="match status" value="1"/>
</dbReference>
<dbReference type="PROSITE" id="PS50850">
    <property type="entry name" value="MFS"/>
    <property type="match status" value="1"/>
</dbReference>
<accession>A0A5E4N8Z4</accession>
<keyword evidence="4 5" id="KW-0472">Membrane</keyword>
<organism evidence="7 8">
    <name type="scientific">Cinara cedri</name>
    <dbReference type="NCBI Taxonomy" id="506608"/>
    <lineage>
        <taxon>Eukaryota</taxon>
        <taxon>Metazoa</taxon>
        <taxon>Ecdysozoa</taxon>
        <taxon>Arthropoda</taxon>
        <taxon>Hexapoda</taxon>
        <taxon>Insecta</taxon>
        <taxon>Pterygota</taxon>
        <taxon>Neoptera</taxon>
        <taxon>Paraneoptera</taxon>
        <taxon>Hemiptera</taxon>
        <taxon>Sternorrhyncha</taxon>
        <taxon>Aphidomorpha</taxon>
        <taxon>Aphidoidea</taxon>
        <taxon>Aphididae</taxon>
        <taxon>Lachninae</taxon>
        <taxon>Cinara</taxon>
    </lineage>
</organism>
<gene>
    <name evidence="7" type="ORF">CINCED_3A022308</name>
</gene>
<dbReference type="Proteomes" id="UP000325440">
    <property type="component" value="Unassembled WGS sequence"/>
</dbReference>
<proteinExistence type="predicted"/>
<feature type="transmembrane region" description="Helical" evidence="5">
    <location>
        <begin position="320"/>
        <end position="342"/>
    </location>
</feature>
<protein>
    <submittedName>
        <fullName evidence="7">Sugar transporter, conserved site,Major facilitator superfamily domain,Major facilitator, sugar</fullName>
    </submittedName>
</protein>
<evidence type="ECO:0000256" key="5">
    <source>
        <dbReference type="SAM" id="Phobius"/>
    </source>
</evidence>
<feature type="domain" description="Major facilitator superfamily (MFS) profile" evidence="6">
    <location>
        <begin position="26"/>
        <end position="471"/>
    </location>
</feature>
<dbReference type="EMBL" id="CABPRJ010001896">
    <property type="protein sequence ID" value="VVC39584.1"/>
    <property type="molecule type" value="Genomic_DNA"/>
</dbReference>
<keyword evidence="7" id="KW-0813">Transport</keyword>
<feature type="transmembrane region" description="Helical" evidence="5">
    <location>
        <begin position="126"/>
        <end position="147"/>
    </location>
</feature>
<name>A0A5E4N8Z4_9HEMI</name>
<feature type="transmembrane region" description="Helical" evidence="5">
    <location>
        <begin position="187"/>
        <end position="204"/>
    </location>
</feature>
<dbReference type="Pfam" id="PF00083">
    <property type="entry name" value="Sugar_tr"/>
    <property type="match status" value="1"/>
</dbReference>
<dbReference type="PANTHER" id="PTHR48021">
    <property type="match status" value="1"/>
</dbReference>
<feature type="transmembrane region" description="Helical" evidence="5">
    <location>
        <begin position="380"/>
        <end position="404"/>
    </location>
</feature>
<dbReference type="InterPro" id="IPR050549">
    <property type="entry name" value="MFS_Trehalose_Transporter"/>
</dbReference>
<keyword evidence="3 5" id="KW-1133">Transmembrane helix</keyword>
<evidence type="ECO:0000256" key="3">
    <source>
        <dbReference type="ARBA" id="ARBA00022989"/>
    </source>
</evidence>
<dbReference type="AlphaFoldDB" id="A0A5E4N8Z4"/>
<evidence type="ECO:0000259" key="6">
    <source>
        <dbReference type="PROSITE" id="PS50850"/>
    </source>
</evidence>
<reference evidence="7 8" key="1">
    <citation type="submission" date="2019-08" db="EMBL/GenBank/DDBJ databases">
        <authorList>
            <person name="Alioto T."/>
            <person name="Alioto T."/>
            <person name="Gomez Garrido J."/>
        </authorList>
    </citation>
    <scope>NUCLEOTIDE SEQUENCE [LARGE SCALE GENOMIC DNA]</scope>
</reference>
<dbReference type="OrthoDB" id="6133115at2759"/>
<dbReference type="InterPro" id="IPR036259">
    <property type="entry name" value="MFS_trans_sf"/>
</dbReference>
<dbReference type="InterPro" id="IPR005829">
    <property type="entry name" value="Sugar_transporter_CS"/>
</dbReference>
<feature type="transmembrane region" description="Helical" evidence="5">
    <location>
        <begin position="416"/>
        <end position="433"/>
    </location>
</feature>
<feature type="transmembrane region" description="Helical" evidence="5">
    <location>
        <begin position="445"/>
        <end position="465"/>
    </location>
</feature>
<feature type="transmembrane region" description="Helical" evidence="5">
    <location>
        <begin position="159"/>
        <end position="181"/>
    </location>
</feature>
<keyword evidence="2 5" id="KW-0812">Transmembrane</keyword>
<dbReference type="InterPro" id="IPR005828">
    <property type="entry name" value="MFS_sugar_transport-like"/>
</dbReference>
<keyword evidence="8" id="KW-1185">Reference proteome</keyword>
<feature type="transmembrane region" description="Helical" evidence="5">
    <location>
        <begin position="287"/>
        <end position="308"/>
    </location>
</feature>
<evidence type="ECO:0000313" key="7">
    <source>
        <dbReference type="EMBL" id="VVC39584.1"/>
    </source>
</evidence>
<dbReference type="Gene3D" id="1.20.1250.20">
    <property type="entry name" value="MFS general substrate transporter like domains"/>
    <property type="match status" value="1"/>
</dbReference>
<evidence type="ECO:0000256" key="1">
    <source>
        <dbReference type="ARBA" id="ARBA00004141"/>
    </source>
</evidence>
<feature type="transmembrane region" description="Helical" evidence="5">
    <location>
        <begin position="102"/>
        <end position="120"/>
    </location>
</feature>
<dbReference type="GO" id="GO:0016020">
    <property type="term" value="C:membrane"/>
    <property type="evidence" value="ECO:0007669"/>
    <property type="project" value="UniProtKB-SubCell"/>
</dbReference>
<evidence type="ECO:0000256" key="4">
    <source>
        <dbReference type="ARBA" id="ARBA00023136"/>
    </source>
</evidence>
<feature type="transmembrane region" description="Helical" evidence="5">
    <location>
        <begin position="15"/>
        <end position="36"/>
    </location>
</feature>
<dbReference type="PROSITE" id="PS00217">
    <property type="entry name" value="SUGAR_TRANSPORT_2"/>
    <property type="match status" value="1"/>
</dbReference>
<keyword evidence="7" id="KW-0762">Sugar transport</keyword>
<comment type="subcellular location">
    <subcellularLocation>
        <location evidence="1">Membrane</location>
        <topology evidence="1">Multi-pass membrane protein</topology>
    </subcellularLocation>
</comment>
<dbReference type="GO" id="GO:0022857">
    <property type="term" value="F:transmembrane transporter activity"/>
    <property type="evidence" value="ECO:0007669"/>
    <property type="project" value="InterPro"/>
</dbReference>